<dbReference type="Pfam" id="PF22504">
    <property type="entry name" value="DUF6993"/>
    <property type="match status" value="1"/>
</dbReference>
<sequence>MRLTPDHRQINRAGGFPAAPSASFCFRTMPLRMLASAALLILMSACTPGSTTEPVGSATGKEEPAAQTAPAGDSGAGGQALADTSAKPSANPETVATEEVKETVTTVLTQLAAAAPKPATAQVTDALTGAGIAPGVLQVSQSRTPTGLEADAIEAAVLQGKDCVIGQVREGTVTVMVLPVLANGKCFVGS</sequence>
<gene>
    <name evidence="3" type="ORF">G205_01304</name>
</gene>
<dbReference type="PATRIC" id="fig|683150.5.peg.259"/>
<feature type="domain" description="DUF6993" evidence="2">
    <location>
        <begin position="108"/>
        <end position="190"/>
    </location>
</feature>
<organism evidence="3 4">
    <name type="scientific">Arthrobacter nitrophenolicus</name>
    <dbReference type="NCBI Taxonomy" id="683150"/>
    <lineage>
        <taxon>Bacteria</taxon>
        <taxon>Bacillati</taxon>
        <taxon>Actinomycetota</taxon>
        <taxon>Actinomycetes</taxon>
        <taxon>Micrococcales</taxon>
        <taxon>Micrococcaceae</taxon>
        <taxon>Arthrobacter</taxon>
    </lineage>
</organism>
<dbReference type="AlphaFoldDB" id="L8TRZ4"/>
<keyword evidence="4" id="KW-1185">Reference proteome</keyword>
<evidence type="ECO:0000259" key="2">
    <source>
        <dbReference type="Pfam" id="PF22504"/>
    </source>
</evidence>
<dbReference type="InterPro" id="IPR054262">
    <property type="entry name" value="DUF6993"/>
</dbReference>
<name>L8TRZ4_9MICC</name>
<evidence type="ECO:0000313" key="4">
    <source>
        <dbReference type="Proteomes" id="UP000011189"/>
    </source>
</evidence>
<evidence type="ECO:0000256" key="1">
    <source>
        <dbReference type="SAM" id="MobiDB-lite"/>
    </source>
</evidence>
<feature type="region of interest" description="Disordered" evidence="1">
    <location>
        <begin position="50"/>
        <end position="98"/>
    </location>
</feature>
<evidence type="ECO:0000313" key="3">
    <source>
        <dbReference type="EMBL" id="ELT46088.1"/>
    </source>
</evidence>
<dbReference type="Proteomes" id="UP000011189">
    <property type="component" value="Unassembled WGS sequence"/>
</dbReference>
<reference evidence="4" key="1">
    <citation type="journal article" date="2013" name="Genome Announc.">
        <title>Draft Genome Sequence of the 2-Chloro-4-Nitrophenol-Degrading Bacterium Arthrobacter sp. Strain SJCon.</title>
        <authorList>
            <person name="Vikram S."/>
            <person name="Kumar S."/>
            <person name="Vaidya B."/>
            <person name="Pinnaka A.K."/>
            <person name="Raghava G.P."/>
        </authorList>
    </citation>
    <scope>NUCLEOTIDE SEQUENCE [LARGE SCALE GENOMIC DNA]</scope>
    <source>
        <strain evidence="4">SJCon</strain>
    </source>
</reference>
<protein>
    <recommendedName>
        <fullName evidence="2">DUF6993 domain-containing protein</fullName>
    </recommendedName>
</protein>
<proteinExistence type="predicted"/>
<dbReference type="EMBL" id="AOFD01000002">
    <property type="protein sequence ID" value="ELT46088.1"/>
    <property type="molecule type" value="Genomic_DNA"/>
</dbReference>
<comment type="caution">
    <text evidence="3">The sequence shown here is derived from an EMBL/GenBank/DDBJ whole genome shotgun (WGS) entry which is preliminary data.</text>
</comment>
<accession>L8TRZ4</accession>